<accession>A0A1H0JCI4</accession>
<evidence type="ECO:0000256" key="1">
    <source>
        <dbReference type="SAM" id="MobiDB-lite"/>
    </source>
</evidence>
<reference evidence="3" key="1">
    <citation type="submission" date="2016-10" db="EMBL/GenBank/DDBJ databases">
        <authorList>
            <person name="Varghese N."/>
            <person name="Submissions S."/>
        </authorList>
    </citation>
    <scope>NUCLEOTIDE SEQUENCE [LARGE SCALE GENOMIC DNA]</scope>
    <source>
        <strain evidence="3">BL47</strain>
    </source>
</reference>
<evidence type="ECO:0000313" key="3">
    <source>
        <dbReference type="Proteomes" id="UP000198704"/>
    </source>
</evidence>
<feature type="region of interest" description="Disordered" evidence="1">
    <location>
        <begin position="72"/>
        <end position="91"/>
    </location>
</feature>
<organism evidence="2 3">
    <name type="scientific">Methylobacterium phyllostachyos</name>
    <dbReference type="NCBI Taxonomy" id="582672"/>
    <lineage>
        <taxon>Bacteria</taxon>
        <taxon>Pseudomonadati</taxon>
        <taxon>Pseudomonadota</taxon>
        <taxon>Alphaproteobacteria</taxon>
        <taxon>Hyphomicrobiales</taxon>
        <taxon>Methylobacteriaceae</taxon>
        <taxon>Methylobacterium</taxon>
    </lineage>
</organism>
<gene>
    <name evidence="2" type="ORF">SAMN05216360_12225</name>
</gene>
<evidence type="ECO:0000313" key="2">
    <source>
        <dbReference type="EMBL" id="SDO41386.1"/>
    </source>
</evidence>
<keyword evidence="3" id="KW-1185">Reference proteome</keyword>
<dbReference type="AlphaFoldDB" id="A0A1H0JCI4"/>
<feature type="region of interest" description="Disordered" evidence="1">
    <location>
        <begin position="1"/>
        <end position="30"/>
    </location>
</feature>
<dbReference type="EMBL" id="FNHS01000022">
    <property type="protein sequence ID" value="SDO41386.1"/>
    <property type="molecule type" value="Genomic_DNA"/>
</dbReference>
<protein>
    <submittedName>
        <fullName evidence="2">Uncharacterized protein</fullName>
    </submittedName>
</protein>
<sequence>MHSRHDRAPRSFGRRRLTEEAPASDRERADSSLSLLAWTLRVSAVVGLLAIAGTTQLARWMRAGDAPMRLAGTAGPVPADPETTGAITSAGAARGTHLDPCLLPVSPRLRP</sequence>
<feature type="compositionally biased region" description="Basic and acidic residues" evidence="1">
    <location>
        <begin position="16"/>
        <end position="30"/>
    </location>
</feature>
<feature type="compositionally biased region" description="Basic residues" evidence="1">
    <location>
        <begin position="1"/>
        <end position="15"/>
    </location>
</feature>
<proteinExistence type="predicted"/>
<dbReference type="Proteomes" id="UP000198704">
    <property type="component" value="Unassembled WGS sequence"/>
</dbReference>
<name>A0A1H0JCI4_9HYPH</name>